<keyword evidence="2" id="KW-1185">Reference proteome</keyword>
<reference evidence="1 2" key="1">
    <citation type="journal article" date="2024" name="Plant Biotechnol. J.">
        <title>Genome and CRISPR/Cas9 system of a widespread forest tree (Populus alba) in the world.</title>
        <authorList>
            <person name="Liu Y.J."/>
            <person name="Jiang P.F."/>
            <person name="Han X.M."/>
            <person name="Li X.Y."/>
            <person name="Wang H.M."/>
            <person name="Wang Y.J."/>
            <person name="Wang X.X."/>
            <person name="Zeng Q.Y."/>
        </authorList>
    </citation>
    <scope>NUCLEOTIDE SEQUENCE [LARGE SCALE GENOMIC DNA]</scope>
    <source>
        <strain evidence="2">cv. PAL-ZL1</strain>
    </source>
</reference>
<evidence type="ECO:0000313" key="1">
    <source>
        <dbReference type="EMBL" id="KAL3603681.1"/>
    </source>
</evidence>
<protein>
    <submittedName>
        <fullName evidence="1">Uncharacterized protein</fullName>
    </submittedName>
</protein>
<comment type="caution">
    <text evidence="1">The sequence shown here is derived from an EMBL/GenBank/DDBJ whole genome shotgun (WGS) entry which is preliminary data.</text>
</comment>
<proteinExistence type="predicted"/>
<accession>A0ACC4CR16</accession>
<name>A0ACC4CR16_POPAL</name>
<gene>
    <name evidence="1" type="ORF">D5086_004540</name>
</gene>
<sequence length="132" mass="14934">MRNQGFTAVLLGMYVQIRVPGKKVKRMLVNHVTPVLAYGFAAGQSRRHLLITPDILWGSHTTLQHPLKELYNTANPKLSSAFATEIDNKAENPFNKYLVTLWQASHKFDSQVKTNDCCHATMFNCWSACNPE</sequence>
<evidence type="ECO:0000313" key="2">
    <source>
        <dbReference type="Proteomes" id="UP000309997"/>
    </source>
</evidence>
<dbReference type="Proteomes" id="UP000309997">
    <property type="component" value="Unassembled WGS sequence"/>
</dbReference>
<dbReference type="EMBL" id="RCHU02000002">
    <property type="protein sequence ID" value="KAL3603681.1"/>
    <property type="molecule type" value="Genomic_DNA"/>
</dbReference>
<organism evidence="1 2">
    <name type="scientific">Populus alba</name>
    <name type="common">White poplar</name>
    <dbReference type="NCBI Taxonomy" id="43335"/>
    <lineage>
        <taxon>Eukaryota</taxon>
        <taxon>Viridiplantae</taxon>
        <taxon>Streptophyta</taxon>
        <taxon>Embryophyta</taxon>
        <taxon>Tracheophyta</taxon>
        <taxon>Spermatophyta</taxon>
        <taxon>Magnoliopsida</taxon>
        <taxon>eudicotyledons</taxon>
        <taxon>Gunneridae</taxon>
        <taxon>Pentapetalae</taxon>
        <taxon>rosids</taxon>
        <taxon>fabids</taxon>
        <taxon>Malpighiales</taxon>
        <taxon>Salicaceae</taxon>
        <taxon>Saliceae</taxon>
        <taxon>Populus</taxon>
    </lineage>
</organism>